<dbReference type="Pfam" id="PF13365">
    <property type="entry name" value="Trypsin_2"/>
    <property type="match status" value="1"/>
</dbReference>
<keyword evidence="1" id="KW-0576">Peroxisome</keyword>
<reference evidence="3" key="1">
    <citation type="submission" date="2023-01" db="EMBL/GenBank/DDBJ databases">
        <title>Key to firefly adult light organ development and bioluminescence: homeobox transcription factors regulate luciferase expression and transportation to peroxisome.</title>
        <authorList>
            <person name="Fu X."/>
        </authorList>
    </citation>
    <scope>NUCLEOTIDE SEQUENCE [LARGE SCALE GENOMIC DNA]</scope>
</reference>
<dbReference type="GO" id="GO:0031998">
    <property type="term" value="P:regulation of fatty acid beta-oxidation"/>
    <property type="evidence" value="ECO:0007669"/>
    <property type="project" value="TreeGrafter"/>
</dbReference>
<proteinExistence type="inferred from homology"/>
<keyword evidence="3" id="KW-1185">Reference proteome</keyword>
<dbReference type="Gene3D" id="2.40.10.10">
    <property type="entry name" value="Trypsin-like serine proteases"/>
    <property type="match status" value="2"/>
</dbReference>
<keyword evidence="1" id="KW-0720">Serine protease</keyword>
<dbReference type="PANTHER" id="PTHR21004:SF0">
    <property type="entry name" value="PEROXISOMAL LEADER PEPTIDE-PROCESSING PROTEASE"/>
    <property type="match status" value="1"/>
</dbReference>
<evidence type="ECO:0000256" key="1">
    <source>
        <dbReference type="PIRNR" id="PIRNR037989"/>
    </source>
</evidence>
<gene>
    <name evidence="2" type="ORF">RN001_000098</name>
</gene>
<comment type="subcellular location">
    <subcellularLocation>
        <location evidence="1">Peroxisome</location>
    </subcellularLocation>
</comment>
<dbReference type="EMBL" id="JARPUR010000001">
    <property type="protein sequence ID" value="KAK4883827.1"/>
    <property type="molecule type" value="Genomic_DNA"/>
</dbReference>
<name>A0AAN7PEE6_9COLE</name>
<dbReference type="InterPro" id="IPR043504">
    <property type="entry name" value="Peptidase_S1_PA_chymotrypsin"/>
</dbReference>
<dbReference type="GO" id="GO:0016485">
    <property type="term" value="P:protein processing"/>
    <property type="evidence" value="ECO:0007669"/>
    <property type="project" value="InterPro"/>
</dbReference>
<dbReference type="PANTHER" id="PTHR21004">
    <property type="entry name" value="SERINE PROTEASE-RELATED"/>
    <property type="match status" value="1"/>
</dbReference>
<comment type="similarity">
    <text evidence="1">Belongs to the peptidase S1B family.</text>
</comment>
<organism evidence="2 3">
    <name type="scientific">Aquatica leii</name>
    <dbReference type="NCBI Taxonomy" id="1421715"/>
    <lineage>
        <taxon>Eukaryota</taxon>
        <taxon>Metazoa</taxon>
        <taxon>Ecdysozoa</taxon>
        <taxon>Arthropoda</taxon>
        <taxon>Hexapoda</taxon>
        <taxon>Insecta</taxon>
        <taxon>Pterygota</taxon>
        <taxon>Neoptera</taxon>
        <taxon>Endopterygota</taxon>
        <taxon>Coleoptera</taxon>
        <taxon>Polyphaga</taxon>
        <taxon>Elateriformia</taxon>
        <taxon>Elateroidea</taxon>
        <taxon>Lampyridae</taxon>
        <taxon>Luciolinae</taxon>
        <taxon>Aquatica</taxon>
    </lineage>
</organism>
<keyword evidence="1" id="KW-0378">Hydrolase</keyword>
<accession>A0AAN7PEE6</accession>
<evidence type="ECO:0000313" key="2">
    <source>
        <dbReference type="EMBL" id="KAK4883827.1"/>
    </source>
</evidence>
<protein>
    <recommendedName>
        <fullName evidence="1">Peroxisomal leader peptide-processing protease</fullName>
        <ecNumber evidence="1">3.4.21.-</ecNumber>
    </recommendedName>
</protein>
<dbReference type="GO" id="GO:0005777">
    <property type="term" value="C:peroxisome"/>
    <property type="evidence" value="ECO:0007669"/>
    <property type="project" value="UniProtKB-SubCell"/>
</dbReference>
<keyword evidence="1" id="KW-0645">Protease</keyword>
<dbReference type="AlphaFoldDB" id="A0AAN7PEE6"/>
<comment type="function">
    <text evidence="1">Peroxisomal protease that mediates both the removal of the leader peptide from proteins containing a PTS2 target sequence and processes several PTS1-containing proteins. Catalyzes the processing of PTS1-proteins involved in the peroxisomal beta-oxidation of fatty acids.</text>
</comment>
<sequence>MQVHQVKKKNSGKGSVMLNFHSVSSLKNDILEYYIGSLTYNSEPSLTSDDDSSDEDVPLIKVVSKTTTTGQKLRISDVYSDEEGASTSNRCDQYELRPQSIKCGTHLLVKLITKQARYTYAAVAQTDVEEDAEVRVMFLRVRKLDERLLLVMDVQSVLIEYENTKTKEIFTNSGLLFSNTHVLITSNVLISHLQQFGLVEWFNQIKPGILNYNVFPSKNEPILKVVSKTKDKLSFNNAKVVACFVCNNILTSSQKYLKDWAIDFDNKEFRVRDFLSLFFILRLVDTFGKTDDNERKNLNTALNELLLSSSSPNFVSNGQDVFIESTPFGNRAFLNSYSQGVITNVIGERSCLLLSDCSSTPGSEGSPVFIKTKYKKKYAIAIVISCLNWWKGEWIGLTLAANLVPLLRELIPPCYNNINAESEEFFQGISKELQMALTRSIVQVVCGTGWGTGILLSKEKGIFITNSHVIETQEDVLIYWKQLELKATVIYQTPNFDPFDLAVLQTNSREIQQMNILPINVLSQPAEKGQEIFAAGYPLFPRNLMISPSLTKGYVSQVHDFSLKTTATVLPGSSGGAILNGQGKLLGIIVSNSKMDDVGIIYPRVNMAVPILAIYSTIELFLESGDRKLLQKLHSEELSVRKQWDFMSAKL</sequence>
<dbReference type="GO" id="GO:0004252">
    <property type="term" value="F:serine-type endopeptidase activity"/>
    <property type="evidence" value="ECO:0007669"/>
    <property type="project" value="InterPro"/>
</dbReference>
<comment type="PTM">
    <text evidence="1">The full-lengh TYSND1 is the active the proteolytic processing of PTS1- and PTS2-proteins and in self-cleavage, and intermolecular self-cleavage of TYSND1 down-regulates its protease activity.</text>
</comment>
<dbReference type="InterPro" id="IPR009003">
    <property type="entry name" value="Peptidase_S1_PA"/>
</dbReference>
<dbReference type="SUPFAM" id="SSF50494">
    <property type="entry name" value="Trypsin-like serine proteases"/>
    <property type="match status" value="1"/>
</dbReference>
<comment type="caution">
    <text evidence="2">The sequence shown here is derived from an EMBL/GenBank/DDBJ whole genome shotgun (WGS) entry which is preliminary data.</text>
</comment>
<dbReference type="InterPro" id="IPR039245">
    <property type="entry name" value="TYSND1/DEG15"/>
</dbReference>
<evidence type="ECO:0000313" key="3">
    <source>
        <dbReference type="Proteomes" id="UP001353858"/>
    </source>
</evidence>
<dbReference type="EC" id="3.4.21.-" evidence="1"/>
<dbReference type="Proteomes" id="UP001353858">
    <property type="component" value="Unassembled WGS sequence"/>
</dbReference>